<feature type="region of interest" description="Disordered" evidence="1">
    <location>
        <begin position="85"/>
        <end position="105"/>
    </location>
</feature>
<dbReference type="Proteomes" id="UP000292957">
    <property type="component" value="Unassembled WGS sequence"/>
</dbReference>
<name>A0A4Q9M8B4_9APHY</name>
<dbReference type="AlphaFoldDB" id="A0A4Q9M8B4"/>
<gene>
    <name evidence="2" type="ORF">BD311DRAFT_800069</name>
</gene>
<reference evidence="2" key="1">
    <citation type="submission" date="2019-01" db="EMBL/GenBank/DDBJ databases">
        <title>Draft genome sequences of three monokaryotic isolates of the white-rot basidiomycete fungus Dichomitus squalens.</title>
        <authorList>
            <consortium name="DOE Joint Genome Institute"/>
            <person name="Lopez S.C."/>
            <person name="Andreopoulos B."/>
            <person name="Pangilinan J."/>
            <person name="Lipzen A."/>
            <person name="Riley R."/>
            <person name="Ahrendt S."/>
            <person name="Ng V."/>
            <person name="Barry K."/>
            <person name="Daum C."/>
            <person name="Grigoriev I.V."/>
            <person name="Hilden K.S."/>
            <person name="Makela M.R."/>
            <person name="de Vries R.P."/>
        </authorList>
    </citation>
    <scope>NUCLEOTIDE SEQUENCE [LARGE SCALE GENOMIC DNA]</scope>
    <source>
        <strain evidence="2">OM18370.1</strain>
    </source>
</reference>
<proteinExistence type="predicted"/>
<accession>A0A4Q9M8B4</accession>
<dbReference type="EMBL" id="ML143508">
    <property type="protein sequence ID" value="TBU23344.1"/>
    <property type="molecule type" value="Genomic_DNA"/>
</dbReference>
<sequence>MRSSSREMPTRPMRISGFFNLKTSRHHAGSSKGYALIRKIVGALRSQVKEVPGAAQVEEQPVAGAVVLPPHSTPLSNLPRSTSKRLLDKAQQQGSKSPPSNKRAKVDFGGRVHVHYVLVHPQGFLQTLFVCRWNLLEGWDEGVTRDDHRGGGYLLEIPIERCSGSTLRKLRYYAVMFKTV</sequence>
<organism evidence="2">
    <name type="scientific">Dichomitus squalens</name>
    <dbReference type="NCBI Taxonomy" id="114155"/>
    <lineage>
        <taxon>Eukaryota</taxon>
        <taxon>Fungi</taxon>
        <taxon>Dikarya</taxon>
        <taxon>Basidiomycota</taxon>
        <taxon>Agaricomycotina</taxon>
        <taxon>Agaricomycetes</taxon>
        <taxon>Polyporales</taxon>
        <taxon>Polyporaceae</taxon>
        <taxon>Dichomitus</taxon>
    </lineage>
</organism>
<protein>
    <submittedName>
        <fullName evidence="2">Uncharacterized protein</fullName>
    </submittedName>
</protein>
<evidence type="ECO:0000256" key="1">
    <source>
        <dbReference type="SAM" id="MobiDB-lite"/>
    </source>
</evidence>
<feature type="compositionally biased region" description="Polar residues" evidence="1">
    <location>
        <begin position="90"/>
        <end position="100"/>
    </location>
</feature>
<evidence type="ECO:0000313" key="2">
    <source>
        <dbReference type="EMBL" id="TBU23344.1"/>
    </source>
</evidence>